<organism evidence="1 2">
    <name type="scientific">Paenibacillus amylolyticus</name>
    <dbReference type="NCBI Taxonomy" id="1451"/>
    <lineage>
        <taxon>Bacteria</taxon>
        <taxon>Bacillati</taxon>
        <taxon>Bacillota</taxon>
        <taxon>Bacilli</taxon>
        <taxon>Bacillales</taxon>
        <taxon>Paenibacillaceae</taxon>
        <taxon>Paenibacillus</taxon>
    </lineage>
</organism>
<proteinExistence type="predicted"/>
<name>A0AAP5LMB1_PAEAM</name>
<dbReference type="EMBL" id="JAVDTR010000002">
    <property type="protein sequence ID" value="MDR6722208.1"/>
    <property type="molecule type" value="Genomic_DNA"/>
</dbReference>
<accession>A0AAP5LMB1</accession>
<sequence length="56" mass="6728">MEKPFSTVAVKMTLWPCLYIKSSPREFIYNEMLRHSFYTNYKKKEAATKDMLPFLC</sequence>
<gene>
    <name evidence="1" type="ORF">J2W91_000656</name>
</gene>
<evidence type="ECO:0000313" key="1">
    <source>
        <dbReference type="EMBL" id="MDR6722208.1"/>
    </source>
</evidence>
<evidence type="ECO:0000313" key="2">
    <source>
        <dbReference type="Proteomes" id="UP001254832"/>
    </source>
</evidence>
<comment type="caution">
    <text evidence="1">The sequence shown here is derived from an EMBL/GenBank/DDBJ whole genome shotgun (WGS) entry which is preliminary data.</text>
</comment>
<dbReference type="AlphaFoldDB" id="A0AAP5LMB1"/>
<dbReference type="Proteomes" id="UP001254832">
    <property type="component" value="Unassembled WGS sequence"/>
</dbReference>
<reference evidence="1" key="1">
    <citation type="submission" date="2023-07" db="EMBL/GenBank/DDBJ databases">
        <title>Sorghum-associated microbial communities from plants grown in Nebraska, USA.</title>
        <authorList>
            <person name="Schachtman D."/>
        </authorList>
    </citation>
    <scope>NUCLEOTIDE SEQUENCE</scope>
    <source>
        <strain evidence="1">BE80</strain>
    </source>
</reference>
<protein>
    <submittedName>
        <fullName evidence="1">Uncharacterized protein</fullName>
    </submittedName>
</protein>